<dbReference type="PRINTS" id="PR00344">
    <property type="entry name" value="BCTRLSENSOR"/>
</dbReference>
<dbReference type="PANTHER" id="PTHR34220">
    <property type="entry name" value="SENSOR HISTIDINE KINASE YPDA"/>
    <property type="match status" value="1"/>
</dbReference>
<dbReference type="Gene3D" id="3.30.450.20">
    <property type="entry name" value="PAS domain"/>
    <property type="match status" value="1"/>
</dbReference>
<evidence type="ECO:0000256" key="10">
    <source>
        <dbReference type="ARBA" id="ARBA00022840"/>
    </source>
</evidence>
<keyword evidence="18" id="KW-1185">Reference proteome</keyword>
<evidence type="ECO:0000259" key="15">
    <source>
        <dbReference type="PROSITE" id="PS50109"/>
    </source>
</evidence>
<evidence type="ECO:0000256" key="4">
    <source>
        <dbReference type="ARBA" id="ARBA00022475"/>
    </source>
</evidence>
<dbReference type="SUPFAM" id="SSF158472">
    <property type="entry name" value="HAMP domain-like"/>
    <property type="match status" value="1"/>
</dbReference>
<keyword evidence="11 14" id="KW-1133">Transmembrane helix</keyword>
<evidence type="ECO:0000256" key="12">
    <source>
        <dbReference type="ARBA" id="ARBA00023012"/>
    </source>
</evidence>
<dbReference type="CDD" id="cd18773">
    <property type="entry name" value="PDC1_HK_sensor"/>
    <property type="match status" value="1"/>
</dbReference>
<feature type="domain" description="HAMP" evidence="16">
    <location>
        <begin position="320"/>
        <end position="372"/>
    </location>
</feature>
<dbReference type="SUPFAM" id="SSF55874">
    <property type="entry name" value="ATPase domain of HSP90 chaperone/DNA topoisomerase II/histidine kinase"/>
    <property type="match status" value="1"/>
</dbReference>
<dbReference type="Proteomes" id="UP000289856">
    <property type="component" value="Chromosome"/>
</dbReference>
<evidence type="ECO:0000256" key="6">
    <source>
        <dbReference type="ARBA" id="ARBA00022679"/>
    </source>
</evidence>
<gene>
    <name evidence="17" type="ORF">KCTCHS21_09190</name>
</gene>
<dbReference type="InterPro" id="IPR003660">
    <property type="entry name" value="HAMP_dom"/>
</dbReference>
<dbReference type="InterPro" id="IPR004358">
    <property type="entry name" value="Sig_transdc_His_kin-like_C"/>
</dbReference>
<evidence type="ECO:0000256" key="13">
    <source>
        <dbReference type="ARBA" id="ARBA00023136"/>
    </source>
</evidence>
<dbReference type="CDD" id="cd06225">
    <property type="entry name" value="HAMP"/>
    <property type="match status" value="1"/>
</dbReference>
<feature type="transmembrane region" description="Helical" evidence="14">
    <location>
        <begin position="297"/>
        <end position="318"/>
    </location>
</feature>
<evidence type="ECO:0000256" key="7">
    <source>
        <dbReference type="ARBA" id="ARBA00022692"/>
    </source>
</evidence>
<dbReference type="PANTHER" id="PTHR34220:SF7">
    <property type="entry name" value="SENSOR HISTIDINE KINASE YPDA"/>
    <property type="match status" value="1"/>
</dbReference>
<keyword evidence="13 14" id="KW-0472">Membrane</keyword>
<dbReference type="EMBL" id="AP019400">
    <property type="protein sequence ID" value="BBI31520.1"/>
    <property type="molecule type" value="Genomic_DNA"/>
</dbReference>
<dbReference type="KEGG" id="cohn:KCTCHS21_09190"/>
<keyword evidence="10" id="KW-0067">ATP-binding</keyword>
<dbReference type="InterPro" id="IPR010559">
    <property type="entry name" value="Sig_transdc_His_kin_internal"/>
</dbReference>
<dbReference type="InterPro" id="IPR005467">
    <property type="entry name" value="His_kinase_dom"/>
</dbReference>
<dbReference type="InterPro" id="IPR033479">
    <property type="entry name" value="dCache_1"/>
</dbReference>
<dbReference type="SMART" id="SM00387">
    <property type="entry name" value="HATPase_c"/>
    <property type="match status" value="1"/>
</dbReference>
<evidence type="ECO:0000256" key="1">
    <source>
        <dbReference type="ARBA" id="ARBA00000085"/>
    </source>
</evidence>
<keyword evidence="6" id="KW-0808">Transferase</keyword>
<dbReference type="GO" id="GO:0005886">
    <property type="term" value="C:plasma membrane"/>
    <property type="evidence" value="ECO:0007669"/>
    <property type="project" value="UniProtKB-SubCell"/>
</dbReference>
<comment type="subcellular location">
    <subcellularLocation>
        <location evidence="2">Cell membrane</location>
        <topology evidence="2">Multi-pass membrane protein</topology>
    </subcellularLocation>
</comment>
<dbReference type="AlphaFoldDB" id="A0A3T1D098"/>
<keyword evidence="12" id="KW-0902">Two-component regulatory system</keyword>
<dbReference type="InterPro" id="IPR036890">
    <property type="entry name" value="HATPase_C_sf"/>
</dbReference>
<evidence type="ECO:0000256" key="3">
    <source>
        <dbReference type="ARBA" id="ARBA00012438"/>
    </source>
</evidence>
<keyword evidence="5" id="KW-0597">Phosphoprotein</keyword>
<keyword evidence="8" id="KW-0547">Nucleotide-binding</keyword>
<dbReference type="Pfam" id="PF06580">
    <property type="entry name" value="His_kinase"/>
    <property type="match status" value="1"/>
</dbReference>
<organism evidence="17 18">
    <name type="scientific">Cohnella abietis</name>
    <dbReference type="NCBI Taxonomy" id="2507935"/>
    <lineage>
        <taxon>Bacteria</taxon>
        <taxon>Bacillati</taxon>
        <taxon>Bacillota</taxon>
        <taxon>Bacilli</taxon>
        <taxon>Bacillales</taxon>
        <taxon>Paenibacillaceae</taxon>
        <taxon>Cohnella</taxon>
    </lineage>
</organism>
<evidence type="ECO:0000256" key="9">
    <source>
        <dbReference type="ARBA" id="ARBA00022777"/>
    </source>
</evidence>
<dbReference type="Pfam" id="PF02743">
    <property type="entry name" value="dCache_1"/>
    <property type="match status" value="1"/>
</dbReference>
<dbReference type="Pfam" id="PF00672">
    <property type="entry name" value="HAMP"/>
    <property type="match status" value="1"/>
</dbReference>
<evidence type="ECO:0000256" key="11">
    <source>
        <dbReference type="ARBA" id="ARBA00022989"/>
    </source>
</evidence>
<dbReference type="Pfam" id="PF02518">
    <property type="entry name" value="HATPase_c"/>
    <property type="match status" value="1"/>
</dbReference>
<dbReference type="Gene3D" id="6.10.340.10">
    <property type="match status" value="1"/>
</dbReference>
<evidence type="ECO:0000256" key="5">
    <source>
        <dbReference type="ARBA" id="ARBA00022553"/>
    </source>
</evidence>
<reference evidence="17 18" key="1">
    <citation type="submission" date="2019-01" db="EMBL/GenBank/DDBJ databases">
        <title>Complete genome sequence of Cohnella hallensis HS21 isolated from Korean fir (Abies koreana) rhizospheric soil.</title>
        <authorList>
            <person name="Jiang L."/>
            <person name="Kang S.W."/>
            <person name="Kim S."/>
            <person name="Jung J."/>
            <person name="Kim C.Y."/>
            <person name="Kim D.H."/>
            <person name="Kim S.W."/>
            <person name="Lee J."/>
        </authorList>
    </citation>
    <scope>NUCLEOTIDE SEQUENCE [LARGE SCALE GENOMIC DNA]</scope>
    <source>
        <strain evidence="17 18">HS21</strain>
    </source>
</reference>
<dbReference type="GO" id="GO:0000155">
    <property type="term" value="F:phosphorelay sensor kinase activity"/>
    <property type="evidence" value="ECO:0007669"/>
    <property type="project" value="InterPro"/>
</dbReference>
<feature type="domain" description="Histidine kinase" evidence="15">
    <location>
        <begin position="475"/>
        <end position="586"/>
    </location>
</feature>
<dbReference type="InterPro" id="IPR050640">
    <property type="entry name" value="Bact_2-comp_sensor_kinase"/>
</dbReference>
<dbReference type="GO" id="GO:0005524">
    <property type="term" value="F:ATP binding"/>
    <property type="evidence" value="ECO:0007669"/>
    <property type="project" value="UniProtKB-KW"/>
</dbReference>
<evidence type="ECO:0000256" key="2">
    <source>
        <dbReference type="ARBA" id="ARBA00004651"/>
    </source>
</evidence>
<dbReference type="PROSITE" id="PS50109">
    <property type="entry name" value="HIS_KIN"/>
    <property type="match status" value="1"/>
</dbReference>
<dbReference type="SMART" id="SM00304">
    <property type="entry name" value="HAMP"/>
    <property type="match status" value="1"/>
</dbReference>
<dbReference type="EC" id="2.7.13.3" evidence="3"/>
<dbReference type="InterPro" id="IPR003594">
    <property type="entry name" value="HATPase_dom"/>
</dbReference>
<evidence type="ECO:0000313" key="17">
    <source>
        <dbReference type="EMBL" id="BBI31520.1"/>
    </source>
</evidence>
<feature type="transmembrane region" description="Helical" evidence="14">
    <location>
        <begin position="12"/>
        <end position="36"/>
    </location>
</feature>
<accession>A0A3T1D098</accession>
<evidence type="ECO:0000256" key="14">
    <source>
        <dbReference type="SAM" id="Phobius"/>
    </source>
</evidence>
<keyword evidence="4" id="KW-1003">Cell membrane</keyword>
<evidence type="ECO:0000313" key="18">
    <source>
        <dbReference type="Proteomes" id="UP000289856"/>
    </source>
</evidence>
<dbReference type="PROSITE" id="PS50885">
    <property type="entry name" value="HAMP"/>
    <property type="match status" value="1"/>
</dbReference>
<dbReference type="CDD" id="cd12912">
    <property type="entry name" value="PDC2_MCP_like"/>
    <property type="match status" value="1"/>
</dbReference>
<proteinExistence type="predicted"/>
<protein>
    <recommendedName>
        <fullName evidence="3">histidine kinase</fullName>
        <ecNumber evidence="3">2.7.13.3</ecNumber>
    </recommendedName>
</protein>
<sequence>MNLFNRFRSFRTNIVLAFVLVILMTIFIMIVTSYYLSRGSVKANAQEYTLELVKQVNQNIKSYVNGMKYMSDLVANNRSVQQYLSTETFESLGEEKKQKETISNFLESMYMSRSDIASINVFGNDDRFISGRKDFELNPFMDIKSMKWYQDAITANGADVVSSSHVQPIIKGHYPWVVSLSRELISRDGTQKLGVFLVDLNFNVLSDMLKDIKLGVRGYVFIIDSEGKIVYHPQQQLIYSDLKTELIDKVLTNQSDSFTSKEGSNSRIYSIQDSDFGWKIVGVSYVNELVANQKNTLLSFILLGLICIVIAVMVSVFLTQRISQPIKILENHMKEVEKGNFDIHVPVSRTIELGRLARTFNIMVSKIKELMTQAIADQEQKRVSEIKALQAQINPHFLYNTLDSIIWMAQSNKVKEITIMTSALSKLFRSSISKGEELVPISTEVEHITNYLKIQQMRYSDKLDYLIEISDSLQDYLSIKLILQPIVENAIYHGIKKKRGSGWIKIRSEETESDILLIVEDNGIGMTNEKCKSCLYPTTKHTGSRGVGIRNVHERLQLYFGTQYGLSYTSEIGVGTVVTIRFPKVL</sequence>
<dbReference type="Gene3D" id="3.30.565.10">
    <property type="entry name" value="Histidine kinase-like ATPase, C-terminal domain"/>
    <property type="match status" value="1"/>
</dbReference>
<keyword evidence="7 14" id="KW-0812">Transmembrane</keyword>
<evidence type="ECO:0000256" key="8">
    <source>
        <dbReference type="ARBA" id="ARBA00022741"/>
    </source>
</evidence>
<name>A0A3T1D098_9BACL</name>
<comment type="catalytic activity">
    <reaction evidence="1">
        <text>ATP + protein L-histidine = ADP + protein N-phospho-L-histidine.</text>
        <dbReference type="EC" id="2.7.13.3"/>
    </reaction>
</comment>
<evidence type="ECO:0000259" key="16">
    <source>
        <dbReference type="PROSITE" id="PS50885"/>
    </source>
</evidence>
<keyword evidence="9 17" id="KW-0418">Kinase</keyword>